<evidence type="ECO:0000259" key="1">
    <source>
        <dbReference type="Pfam" id="PF22659"/>
    </source>
</evidence>
<evidence type="ECO:0000313" key="3">
    <source>
        <dbReference type="Proteomes" id="UP001642482"/>
    </source>
</evidence>
<accession>A0ABP0CK72</accession>
<organism evidence="2 3">
    <name type="scientific">Sporothrix eucalyptigena</name>
    <dbReference type="NCBI Taxonomy" id="1812306"/>
    <lineage>
        <taxon>Eukaryota</taxon>
        <taxon>Fungi</taxon>
        <taxon>Dikarya</taxon>
        <taxon>Ascomycota</taxon>
        <taxon>Pezizomycotina</taxon>
        <taxon>Sordariomycetes</taxon>
        <taxon>Sordariomycetidae</taxon>
        <taxon>Ophiostomatales</taxon>
        <taxon>Ophiostomataceae</taxon>
        <taxon>Sporothrix</taxon>
    </lineage>
</organism>
<feature type="non-terminal residue" evidence="2">
    <location>
        <position position="112"/>
    </location>
</feature>
<evidence type="ECO:0000313" key="2">
    <source>
        <dbReference type="EMBL" id="CAK7232005.1"/>
    </source>
</evidence>
<gene>
    <name evidence="2" type="ORF">SEUCBS140593_008116</name>
</gene>
<reference evidence="2 3" key="1">
    <citation type="submission" date="2024-01" db="EMBL/GenBank/DDBJ databases">
        <authorList>
            <person name="Allen C."/>
            <person name="Tagirdzhanova G."/>
        </authorList>
    </citation>
    <scope>NUCLEOTIDE SEQUENCE [LARGE SCALE GENOMIC DNA]</scope>
</reference>
<dbReference type="Proteomes" id="UP001642482">
    <property type="component" value="Unassembled WGS sequence"/>
</dbReference>
<protein>
    <recommendedName>
        <fullName evidence="1">YycE-like C-terminal domain-containing protein</fullName>
    </recommendedName>
</protein>
<dbReference type="SUPFAM" id="SSF54593">
    <property type="entry name" value="Glyoxalase/Bleomycin resistance protein/Dihydroxybiphenyl dioxygenase"/>
    <property type="match status" value="1"/>
</dbReference>
<feature type="domain" description="YycE-like C-terminal" evidence="1">
    <location>
        <begin position="54"/>
        <end position="107"/>
    </location>
</feature>
<sequence length="112" mass="12538">MNVIFRFDDHQGFDGVMLGWNSEYSASSSAPAPGYHLELTTKRGHPVGRAPTQDNLLVFYLPNEQEFDVAVKRLVDAGFPPVTAFNPYWDACGKTFEDPDGYRVVLAKRESP</sequence>
<dbReference type="InterPro" id="IPR029068">
    <property type="entry name" value="Glyas_Bleomycin-R_OHBP_Dase"/>
</dbReference>
<keyword evidence="3" id="KW-1185">Reference proteome</keyword>
<dbReference type="Pfam" id="PF22659">
    <property type="entry name" value="YycE-like_C"/>
    <property type="match status" value="1"/>
</dbReference>
<dbReference type="Gene3D" id="3.10.180.10">
    <property type="entry name" value="2,3-Dihydroxybiphenyl 1,2-Dioxygenase, domain 1"/>
    <property type="match status" value="1"/>
</dbReference>
<comment type="caution">
    <text evidence="2">The sequence shown here is derived from an EMBL/GenBank/DDBJ whole genome shotgun (WGS) entry which is preliminary data.</text>
</comment>
<proteinExistence type="predicted"/>
<dbReference type="EMBL" id="CAWUHD010000107">
    <property type="protein sequence ID" value="CAK7232005.1"/>
    <property type="molecule type" value="Genomic_DNA"/>
</dbReference>
<dbReference type="InterPro" id="IPR058997">
    <property type="entry name" value="YycE-like_C"/>
</dbReference>
<name>A0ABP0CK72_9PEZI</name>
<dbReference type="CDD" id="cd06587">
    <property type="entry name" value="VOC"/>
    <property type="match status" value="1"/>
</dbReference>